<sequence>MSPAQAALLADPARLRCALIFRAALTKPWEETFPLASVGRAGWQEGALQVKHVAFGEGATPGQHTTITQQARETDFFPEIKERLLNADVRRWQLLANPWKLDIDVTPRSGESEHPGDAQHVQLLVQALETLRVEEKFALVVVHAEVTCTGPDEMHRALRLTNELMNLIGELQQRLAADAHCGDLELGDSGEIGGQRPARPFVLTWVPASRWQATAGDDTALAEAGWRWGHLQGTWGPPYDDTQAELARERLERFSSNWAVAVYPRGVAVLPSGADNRFWPLALGLTLTQFADVCLLLELDRLQVRKLSHQLAKVARDVERSLSELADNAGPSTDRDALIYRALQLDGRAAVFLASEWWTDVTERINARKLLTKLQDVSGVNEMVTQVAEQARTVRESVQSLLEYREQRSARFREKALGLLGFVGVPLTVCLELWANWSAVPIAERLGSVCGVLSFAWWVVAVPILIGLVVALMLKVPVRDFFRR</sequence>
<keyword evidence="1" id="KW-1133">Transmembrane helix</keyword>
<name>A0A1Q5PUY2_9ACTO</name>
<dbReference type="STRING" id="52770.BSZ40_08315"/>
<accession>A0A1Q5PUY2</accession>
<feature type="transmembrane region" description="Helical" evidence="1">
    <location>
        <begin position="416"/>
        <end position="435"/>
    </location>
</feature>
<dbReference type="RefSeq" id="WP_073825170.1">
    <property type="nucleotide sequence ID" value="NZ_MQVS01000008.1"/>
</dbReference>
<evidence type="ECO:0000313" key="3">
    <source>
        <dbReference type="Proteomes" id="UP000185612"/>
    </source>
</evidence>
<gene>
    <name evidence="2" type="ORF">BSZ40_08315</name>
</gene>
<comment type="caution">
    <text evidence="2">The sequence shown here is derived from an EMBL/GenBank/DDBJ whole genome shotgun (WGS) entry which is preliminary data.</text>
</comment>
<organism evidence="2 3">
    <name type="scientific">Buchananella hordeovulneris</name>
    <dbReference type="NCBI Taxonomy" id="52770"/>
    <lineage>
        <taxon>Bacteria</taxon>
        <taxon>Bacillati</taxon>
        <taxon>Actinomycetota</taxon>
        <taxon>Actinomycetes</taxon>
        <taxon>Actinomycetales</taxon>
        <taxon>Actinomycetaceae</taxon>
        <taxon>Buchananella</taxon>
    </lineage>
</organism>
<protein>
    <recommendedName>
        <fullName evidence="4">CorA-like Mg2+ transporter protein</fullName>
    </recommendedName>
</protein>
<dbReference type="InParanoid" id="A0A1Q5PUY2"/>
<dbReference type="Proteomes" id="UP000185612">
    <property type="component" value="Unassembled WGS sequence"/>
</dbReference>
<evidence type="ECO:0008006" key="4">
    <source>
        <dbReference type="Google" id="ProtNLM"/>
    </source>
</evidence>
<dbReference type="EMBL" id="MQVS01000008">
    <property type="protein sequence ID" value="OKL51302.1"/>
    <property type="molecule type" value="Genomic_DNA"/>
</dbReference>
<keyword evidence="3" id="KW-1185">Reference proteome</keyword>
<keyword evidence="1" id="KW-0472">Membrane</keyword>
<keyword evidence="1" id="KW-0812">Transmembrane</keyword>
<feature type="transmembrane region" description="Helical" evidence="1">
    <location>
        <begin position="455"/>
        <end position="474"/>
    </location>
</feature>
<dbReference type="OrthoDB" id="3251558at2"/>
<proteinExistence type="predicted"/>
<evidence type="ECO:0000313" key="2">
    <source>
        <dbReference type="EMBL" id="OKL51302.1"/>
    </source>
</evidence>
<reference evidence="3" key="1">
    <citation type="submission" date="2016-12" db="EMBL/GenBank/DDBJ databases">
        <authorList>
            <person name="Meng X."/>
        </authorList>
    </citation>
    <scope>NUCLEOTIDE SEQUENCE [LARGE SCALE GENOMIC DNA]</scope>
    <source>
        <strain evidence="3">DSM 20732</strain>
    </source>
</reference>
<dbReference type="AlphaFoldDB" id="A0A1Q5PUY2"/>
<evidence type="ECO:0000256" key="1">
    <source>
        <dbReference type="SAM" id="Phobius"/>
    </source>
</evidence>